<evidence type="ECO:0000256" key="3">
    <source>
        <dbReference type="ARBA" id="ARBA00022741"/>
    </source>
</evidence>
<dbReference type="InterPro" id="IPR017871">
    <property type="entry name" value="ABC_transporter-like_CS"/>
</dbReference>
<dbReference type="InterPro" id="IPR011527">
    <property type="entry name" value="ABC1_TM_dom"/>
</dbReference>
<evidence type="ECO:0000256" key="7">
    <source>
        <dbReference type="SAM" id="Phobius"/>
    </source>
</evidence>
<dbReference type="SMART" id="SM00382">
    <property type="entry name" value="AAA"/>
    <property type="match status" value="1"/>
</dbReference>
<dbReference type="RefSeq" id="WP_397019039.1">
    <property type="nucleotide sequence ID" value="NZ_JBITMB010000001.1"/>
</dbReference>
<dbReference type="Gene3D" id="1.20.1560.10">
    <property type="entry name" value="ABC transporter type 1, transmembrane domain"/>
    <property type="match status" value="1"/>
</dbReference>
<keyword evidence="5 7" id="KW-1133">Transmembrane helix</keyword>
<feature type="transmembrane region" description="Helical" evidence="7">
    <location>
        <begin position="53"/>
        <end position="74"/>
    </location>
</feature>
<evidence type="ECO:0000256" key="6">
    <source>
        <dbReference type="ARBA" id="ARBA00023136"/>
    </source>
</evidence>
<evidence type="ECO:0000256" key="5">
    <source>
        <dbReference type="ARBA" id="ARBA00022989"/>
    </source>
</evidence>
<keyword evidence="4 10" id="KW-0067">ATP-binding</keyword>
<dbReference type="EMBL" id="JBITMB010000001">
    <property type="protein sequence ID" value="MFI7439446.1"/>
    <property type="molecule type" value="Genomic_DNA"/>
</dbReference>
<evidence type="ECO:0000313" key="10">
    <source>
        <dbReference type="EMBL" id="MFI7439446.1"/>
    </source>
</evidence>
<comment type="caution">
    <text evidence="10">The sequence shown here is derived from an EMBL/GenBank/DDBJ whole genome shotgun (WGS) entry which is preliminary data.</text>
</comment>
<sequence>MMVHRRLLQLAGDVRTPVAACAGVGLAVSAAYVSQALLLAAALSELVAGRYDAAVVLLAWAFAVIAARGLLLWARESVAAWAGALIRARLRDRLVARLGALGPAHLTGARTGRVQTTLVDGVEGLDAYFSRYLPQVVVTCCVPLALVGWLFTVHAPAAAVLAAAVGGVLVVPRFWDATLLRRGRARWAAFAELAADYLEALQGMATLRAFGAVGRVGAKLATRARELYLTTMGQLRISLVESGVSAFFVQAGTAGAVLAVAAAPGDAWSAFAVLVVAVECFRPVRGLSDSWHAGYLGLTAADGLEELLSARPAVRDGGTGTAFPARPEIRFDGVTFTYPGAGRPAVRDVSFTVPAGETVAVVGPSGAGKSTLAALLQRHHDPDAGVISVGGRPLGELTLATLRAGIAVVAQDTYLFHGTVADNLRLARPDASDADLERAARLAHAHDFVAALPQGYATPLGERGATLSGGQRQRLAIARALLADAPVLLLDEATSHVDPRTEEALARLRRGRTCLLVAHRLAVVRDVSRIVVLDGGAVIESGDHATLTAAAGAYHRLLSAQEVRT</sequence>
<dbReference type="Pfam" id="PF00005">
    <property type="entry name" value="ABC_tran"/>
    <property type="match status" value="1"/>
</dbReference>
<protein>
    <submittedName>
        <fullName evidence="10">ABC transporter ATP-binding protein/permease</fullName>
    </submittedName>
</protein>
<dbReference type="PROSITE" id="PS50929">
    <property type="entry name" value="ABC_TM1F"/>
    <property type="match status" value="1"/>
</dbReference>
<dbReference type="InterPro" id="IPR036640">
    <property type="entry name" value="ABC1_TM_sf"/>
</dbReference>
<dbReference type="GO" id="GO:0005524">
    <property type="term" value="F:ATP binding"/>
    <property type="evidence" value="ECO:0007669"/>
    <property type="project" value="UniProtKB-KW"/>
</dbReference>
<feature type="transmembrane region" description="Helical" evidence="7">
    <location>
        <begin position="20"/>
        <end position="41"/>
    </location>
</feature>
<proteinExistence type="predicted"/>
<dbReference type="PROSITE" id="PS00211">
    <property type="entry name" value="ABC_TRANSPORTER_1"/>
    <property type="match status" value="1"/>
</dbReference>
<dbReference type="PANTHER" id="PTHR24221">
    <property type="entry name" value="ATP-BINDING CASSETTE SUB-FAMILY B"/>
    <property type="match status" value="1"/>
</dbReference>
<dbReference type="InterPro" id="IPR003593">
    <property type="entry name" value="AAA+_ATPase"/>
</dbReference>
<organism evidence="10 11">
    <name type="scientific">Nonomuraea indica</name>
    <dbReference type="NCBI Taxonomy" id="1581193"/>
    <lineage>
        <taxon>Bacteria</taxon>
        <taxon>Bacillati</taxon>
        <taxon>Actinomycetota</taxon>
        <taxon>Actinomycetes</taxon>
        <taxon>Streptosporangiales</taxon>
        <taxon>Streptosporangiaceae</taxon>
        <taxon>Nonomuraea</taxon>
    </lineage>
</organism>
<keyword evidence="2 7" id="KW-0812">Transmembrane</keyword>
<evidence type="ECO:0000256" key="2">
    <source>
        <dbReference type="ARBA" id="ARBA00022692"/>
    </source>
</evidence>
<evidence type="ECO:0000256" key="4">
    <source>
        <dbReference type="ARBA" id="ARBA00022840"/>
    </source>
</evidence>
<dbReference type="InterPro" id="IPR003439">
    <property type="entry name" value="ABC_transporter-like_ATP-bd"/>
</dbReference>
<feature type="transmembrane region" description="Helical" evidence="7">
    <location>
        <begin position="157"/>
        <end position="175"/>
    </location>
</feature>
<accession>A0ABW7ZY21</accession>
<dbReference type="Pfam" id="PF00664">
    <property type="entry name" value="ABC_membrane"/>
    <property type="match status" value="1"/>
</dbReference>
<comment type="subcellular location">
    <subcellularLocation>
        <location evidence="1">Cell membrane</location>
        <topology evidence="1">Multi-pass membrane protein</topology>
    </subcellularLocation>
</comment>
<evidence type="ECO:0000259" key="8">
    <source>
        <dbReference type="PROSITE" id="PS50893"/>
    </source>
</evidence>
<evidence type="ECO:0000256" key="1">
    <source>
        <dbReference type="ARBA" id="ARBA00004651"/>
    </source>
</evidence>
<keyword evidence="11" id="KW-1185">Reference proteome</keyword>
<gene>
    <name evidence="10" type="ORF">ACIBP5_05725</name>
</gene>
<keyword evidence="6 7" id="KW-0472">Membrane</keyword>
<dbReference type="PROSITE" id="PS50893">
    <property type="entry name" value="ABC_TRANSPORTER_2"/>
    <property type="match status" value="1"/>
</dbReference>
<keyword evidence="3" id="KW-0547">Nucleotide-binding</keyword>
<feature type="domain" description="ABC transporter" evidence="8">
    <location>
        <begin position="329"/>
        <end position="560"/>
    </location>
</feature>
<dbReference type="Gene3D" id="3.40.50.300">
    <property type="entry name" value="P-loop containing nucleotide triphosphate hydrolases"/>
    <property type="match status" value="1"/>
</dbReference>
<dbReference type="InterPro" id="IPR039421">
    <property type="entry name" value="Type_1_exporter"/>
</dbReference>
<dbReference type="Proteomes" id="UP001612928">
    <property type="component" value="Unassembled WGS sequence"/>
</dbReference>
<name>A0ABW7ZY21_9ACTN</name>
<dbReference type="InterPro" id="IPR027417">
    <property type="entry name" value="P-loop_NTPase"/>
</dbReference>
<reference evidence="10 11" key="1">
    <citation type="submission" date="2024-10" db="EMBL/GenBank/DDBJ databases">
        <title>The Natural Products Discovery Center: Release of the First 8490 Sequenced Strains for Exploring Actinobacteria Biosynthetic Diversity.</title>
        <authorList>
            <person name="Kalkreuter E."/>
            <person name="Kautsar S.A."/>
            <person name="Yang D."/>
            <person name="Bader C.D."/>
            <person name="Teijaro C.N."/>
            <person name="Fluegel L."/>
            <person name="Davis C.M."/>
            <person name="Simpson J.R."/>
            <person name="Lauterbach L."/>
            <person name="Steele A.D."/>
            <person name="Gui C."/>
            <person name="Meng S."/>
            <person name="Li G."/>
            <person name="Viehrig K."/>
            <person name="Ye F."/>
            <person name="Su P."/>
            <person name="Kiefer A.F."/>
            <person name="Nichols A."/>
            <person name="Cepeda A.J."/>
            <person name="Yan W."/>
            <person name="Fan B."/>
            <person name="Jiang Y."/>
            <person name="Adhikari A."/>
            <person name="Zheng C.-J."/>
            <person name="Schuster L."/>
            <person name="Cowan T.M."/>
            <person name="Smanski M.J."/>
            <person name="Chevrette M.G."/>
            <person name="De Carvalho L.P.S."/>
            <person name="Shen B."/>
        </authorList>
    </citation>
    <scope>NUCLEOTIDE SEQUENCE [LARGE SCALE GENOMIC DNA]</scope>
    <source>
        <strain evidence="10 11">NPDC049503</strain>
    </source>
</reference>
<feature type="domain" description="ABC transmembrane type-1" evidence="9">
    <location>
        <begin position="19"/>
        <end position="296"/>
    </location>
</feature>
<dbReference type="PANTHER" id="PTHR24221:SF646">
    <property type="entry name" value="HAEMOLYSIN SECRETION ATP-BINDING PROTEIN"/>
    <property type="match status" value="1"/>
</dbReference>
<evidence type="ECO:0000259" key="9">
    <source>
        <dbReference type="PROSITE" id="PS50929"/>
    </source>
</evidence>
<evidence type="ECO:0000313" key="11">
    <source>
        <dbReference type="Proteomes" id="UP001612928"/>
    </source>
</evidence>
<dbReference type="SUPFAM" id="SSF52540">
    <property type="entry name" value="P-loop containing nucleoside triphosphate hydrolases"/>
    <property type="match status" value="1"/>
</dbReference>
<dbReference type="SUPFAM" id="SSF90123">
    <property type="entry name" value="ABC transporter transmembrane region"/>
    <property type="match status" value="1"/>
</dbReference>